<dbReference type="UniPathway" id="UPA00223">
    <property type="reaction ID" value="UER00999"/>
</dbReference>
<dbReference type="GO" id="GO:0006099">
    <property type="term" value="P:tricarboxylic acid cycle"/>
    <property type="evidence" value="ECO:0007669"/>
    <property type="project" value="UniProtKB-UniRule"/>
</dbReference>
<dbReference type="HAMAP" id="MF_01988">
    <property type="entry name" value="Succ_CoA_alpha"/>
    <property type="match status" value="1"/>
</dbReference>
<dbReference type="RefSeq" id="WP_103220697.1">
    <property type="nucleotide sequence ID" value="NZ_PPCN01000001.1"/>
</dbReference>
<dbReference type="SUPFAM" id="SSF52210">
    <property type="entry name" value="Succinyl-CoA synthetase domains"/>
    <property type="match status" value="1"/>
</dbReference>
<dbReference type="Pfam" id="PF02629">
    <property type="entry name" value="CoA_binding"/>
    <property type="match status" value="1"/>
</dbReference>
<dbReference type="InterPro" id="IPR016102">
    <property type="entry name" value="Succinyl-CoA_synth-like"/>
</dbReference>
<protein>
    <recommendedName>
        <fullName evidence="5">Succinate--CoA ligase [ADP-forming] subunit alpha</fullName>
        <ecNumber evidence="5">6.2.1.5</ecNumber>
    </recommendedName>
    <alternativeName>
        <fullName evidence="5">Succinyl-CoA synthetase subunit alpha</fullName>
        <shortName evidence="5">SCS-alpha</shortName>
    </alternativeName>
</protein>
<dbReference type="FunFam" id="3.40.50.720:FF:000277">
    <property type="entry name" value="Succinate--CoA ligase [ADP-forming] subunit alpha"/>
    <property type="match status" value="1"/>
</dbReference>
<dbReference type="SMART" id="SM00881">
    <property type="entry name" value="CoA_binding"/>
    <property type="match status" value="1"/>
</dbReference>
<dbReference type="SUPFAM" id="SSF51735">
    <property type="entry name" value="NAD(P)-binding Rossmann-fold domains"/>
    <property type="match status" value="1"/>
</dbReference>
<dbReference type="InterPro" id="IPR017440">
    <property type="entry name" value="Cit_synth/succinyl-CoA_lig_AS"/>
</dbReference>
<evidence type="ECO:0000313" key="10">
    <source>
        <dbReference type="Proteomes" id="UP000236959"/>
    </source>
</evidence>
<accession>A0A2S3V256</accession>
<evidence type="ECO:0000256" key="5">
    <source>
        <dbReference type="HAMAP-Rule" id="MF_01988"/>
    </source>
</evidence>
<keyword evidence="3 5" id="KW-0547">Nucleotide-binding</keyword>
<evidence type="ECO:0000313" key="9">
    <source>
        <dbReference type="EMBL" id="POF34064.1"/>
    </source>
</evidence>
<dbReference type="GO" id="GO:0000166">
    <property type="term" value="F:nucleotide binding"/>
    <property type="evidence" value="ECO:0007669"/>
    <property type="project" value="UniProtKB-KW"/>
</dbReference>
<evidence type="ECO:0000259" key="8">
    <source>
        <dbReference type="SMART" id="SM00881"/>
    </source>
</evidence>
<dbReference type="InterPro" id="IPR005810">
    <property type="entry name" value="CoA_lig_alpha"/>
</dbReference>
<dbReference type="GO" id="GO:0004775">
    <property type="term" value="F:succinate-CoA ligase (ADP-forming) activity"/>
    <property type="evidence" value="ECO:0007669"/>
    <property type="project" value="UniProtKB-UniRule"/>
</dbReference>
<dbReference type="InterPro" id="IPR003781">
    <property type="entry name" value="CoA-bd"/>
</dbReference>
<proteinExistence type="inferred from homology"/>
<dbReference type="GO" id="GO:0009361">
    <property type="term" value="C:succinate-CoA ligase complex (ADP-forming)"/>
    <property type="evidence" value="ECO:0007669"/>
    <property type="project" value="TreeGrafter"/>
</dbReference>
<dbReference type="InterPro" id="IPR005811">
    <property type="entry name" value="SUCC_ACL_C"/>
</dbReference>
<dbReference type="NCBIfam" id="NF004230">
    <property type="entry name" value="PRK05678.1"/>
    <property type="match status" value="1"/>
</dbReference>
<dbReference type="Pfam" id="PF00549">
    <property type="entry name" value="Ligase_CoA"/>
    <property type="match status" value="1"/>
</dbReference>
<comment type="catalytic activity">
    <reaction evidence="5">
        <text>GTP + succinate + CoA = succinyl-CoA + GDP + phosphate</text>
        <dbReference type="Rhea" id="RHEA:22120"/>
        <dbReference type="ChEBI" id="CHEBI:30031"/>
        <dbReference type="ChEBI" id="CHEBI:37565"/>
        <dbReference type="ChEBI" id="CHEBI:43474"/>
        <dbReference type="ChEBI" id="CHEBI:57287"/>
        <dbReference type="ChEBI" id="CHEBI:57292"/>
        <dbReference type="ChEBI" id="CHEBI:58189"/>
    </reaction>
</comment>
<dbReference type="PRINTS" id="PR01798">
    <property type="entry name" value="SCOASYNTHASE"/>
</dbReference>
<comment type="pathway">
    <text evidence="5">Carbohydrate metabolism; tricarboxylic acid cycle; succinate from succinyl-CoA (ligase route): step 1/1.</text>
</comment>
<reference evidence="9 10" key="1">
    <citation type="submission" date="2018-01" db="EMBL/GenBank/DDBJ databases">
        <title>Genomic Encyclopedia of Archaeal and Bacterial Type Strains, Phase II (KMG-II): from individual species to whole genera.</title>
        <authorList>
            <person name="Goeker M."/>
        </authorList>
    </citation>
    <scope>NUCLEOTIDE SEQUENCE [LARGE SCALE GENOMIC DNA]</scope>
    <source>
        <strain evidence="9 10">DSM 17023</strain>
    </source>
</reference>
<comment type="caution">
    <text evidence="9">The sequence shown here is derived from an EMBL/GenBank/DDBJ whole genome shotgun (WGS) entry which is preliminary data.</text>
</comment>
<dbReference type="PANTHER" id="PTHR11117">
    <property type="entry name" value="SUCCINYL-COA LIGASE SUBUNIT ALPHA"/>
    <property type="match status" value="1"/>
</dbReference>
<feature type="binding site" evidence="5">
    <location>
        <begin position="104"/>
        <end position="106"/>
    </location>
    <ligand>
        <name>CoA</name>
        <dbReference type="ChEBI" id="CHEBI:57287"/>
    </ligand>
</feature>
<dbReference type="OrthoDB" id="9807196at2"/>
<gene>
    <name evidence="5" type="primary">sucD</name>
    <name evidence="9" type="ORF">CLV41_101515</name>
</gene>
<keyword evidence="1 5" id="KW-0816">Tricarboxylic acid cycle</keyword>
<dbReference type="PIRSF" id="PIRSF001553">
    <property type="entry name" value="SucCS_alpha"/>
    <property type="match status" value="1"/>
</dbReference>
<evidence type="ECO:0000256" key="1">
    <source>
        <dbReference type="ARBA" id="ARBA00022532"/>
    </source>
</evidence>
<feature type="binding site" evidence="5">
    <location>
        <position position="44"/>
    </location>
    <ligand>
        <name>CoA</name>
        <dbReference type="ChEBI" id="CHEBI:57287"/>
    </ligand>
</feature>
<feature type="binding site" evidence="5">
    <location>
        <begin position="17"/>
        <end position="20"/>
    </location>
    <ligand>
        <name>CoA</name>
        <dbReference type="ChEBI" id="CHEBI:57287"/>
    </ligand>
</feature>
<dbReference type="Proteomes" id="UP000236959">
    <property type="component" value="Unassembled WGS sequence"/>
</dbReference>
<dbReference type="EC" id="6.2.1.5" evidence="5"/>
<dbReference type="GO" id="GO:0004776">
    <property type="term" value="F:succinate-CoA ligase (GDP-forming) activity"/>
    <property type="evidence" value="ECO:0007669"/>
    <property type="project" value="TreeGrafter"/>
</dbReference>
<feature type="binding site" evidence="5">
    <location>
        <position position="167"/>
    </location>
    <ligand>
        <name>substrate</name>
        <note>ligand shared with subunit beta</note>
    </ligand>
</feature>
<keyword evidence="10" id="KW-1185">Reference proteome</keyword>
<dbReference type="InterPro" id="IPR033847">
    <property type="entry name" value="Citrt_syn/SCS-alpha_CS"/>
</dbReference>
<evidence type="ECO:0000256" key="4">
    <source>
        <dbReference type="ARBA" id="ARBA00060724"/>
    </source>
</evidence>
<evidence type="ECO:0000256" key="7">
    <source>
        <dbReference type="RuleBase" id="RU000677"/>
    </source>
</evidence>
<dbReference type="PROSITE" id="PS01216">
    <property type="entry name" value="SUCCINYL_COA_LIG_1"/>
    <property type="match status" value="1"/>
</dbReference>
<feature type="domain" description="CoA-binding" evidence="8">
    <location>
        <begin position="4"/>
        <end position="108"/>
    </location>
</feature>
<feature type="active site" description="Tele-phosphohistidine intermediate" evidence="5 6">
    <location>
        <position position="259"/>
    </location>
</feature>
<dbReference type="Gene3D" id="3.40.50.261">
    <property type="entry name" value="Succinyl-CoA synthetase domains"/>
    <property type="match status" value="1"/>
</dbReference>
<dbReference type="AlphaFoldDB" id="A0A2S3V256"/>
<dbReference type="InterPro" id="IPR036291">
    <property type="entry name" value="NAD(P)-bd_dom_sf"/>
</dbReference>
<comment type="catalytic activity">
    <reaction evidence="5">
        <text>succinate + ATP + CoA = succinyl-CoA + ADP + phosphate</text>
        <dbReference type="Rhea" id="RHEA:17661"/>
        <dbReference type="ChEBI" id="CHEBI:30031"/>
        <dbReference type="ChEBI" id="CHEBI:30616"/>
        <dbReference type="ChEBI" id="CHEBI:43474"/>
        <dbReference type="ChEBI" id="CHEBI:57287"/>
        <dbReference type="ChEBI" id="CHEBI:57292"/>
        <dbReference type="ChEBI" id="CHEBI:456216"/>
        <dbReference type="EC" id="6.2.1.5"/>
    </reaction>
</comment>
<dbReference type="PANTHER" id="PTHR11117:SF2">
    <property type="entry name" value="SUCCINATE--COA LIGASE [ADP_GDP-FORMING] SUBUNIT ALPHA, MITOCHONDRIAL"/>
    <property type="match status" value="1"/>
</dbReference>
<name>A0A2S3V256_9HYPH</name>
<dbReference type="Gene3D" id="3.40.50.720">
    <property type="entry name" value="NAD(P)-binding Rossmann-like Domain"/>
    <property type="match status" value="1"/>
</dbReference>
<dbReference type="FunFam" id="3.40.50.261:FF:000006">
    <property type="entry name" value="Succinate--CoA ligase [ADP-forming] subunit alpha"/>
    <property type="match status" value="1"/>
</dbReference>
<evidence type="ECO:0000256" key="2">
    <source>
        <dbReference type="ARBA" id="ARBA00022598"/>
    </source>
</evidence>
<organism evidence="9 10">
    <name type="scientific">Roseibium marinum</name>
    <dbReference type="NCBI Taxonomy" id="281252"/>
    <lineage>
        <taxon>Bacteria</taxon>
        <taxon>Pseudomonadati</taxon>
        <taxon>Pseudomonadota</taxon>
        <taxon>Alphaproteobacteria</taxon>
        <taxon>Hyphomicrobiales</taxon>
        <taxon>Stappiaceae</taxon>
        <taxon>Roseibium</taxon>
    </lineage>
</organism>
<evidence type="ECO:0000256" key="3">
    <source>
        <dbReference type="ARBA" id="ARBA00022741"/>
    </source>
</evidence>
<comment type="subunit">
    <text evidence="5">Heterotetramer of two alpha and two beta subunits.</text>
</comment>
<keyword evidence="2 5" id="KW-0436">Ligase</keyword>
<comment type="similarity">
    <text evidence="4 5 7">Belongs to the succinate/malate CoA ligase alpha subunit family.</text>
</comment>
<evidence type="ECO:0000256" key="6">
    <source>
        <dbReference type="PIRSR" id="PIRSR001553-1"/>
    </source>
</evidence>
<comment type="function">
    <text evidence="5">Succinyl-CoA synthetase functions in the citric acid cycle (TCA), coupling the hydrolysis of succinyl-CoA to the synthesis of either ATP or GTP and thus represents the only step of substrate-level phosphorylation in the TCA. The alpha subunit of the enzyme binds the substrates coenzyme A and phosphate, while succinate binding and nucleotide specificity is provided by the beta subunit.</text>
</comment>
<dbReference type="EMBL" id="PPCN01000001">
    <property type="protein sequence ID" value="POF34064.1"/>
    <property type="molecule type" value="Genomic_DNA"/>
</dbReference>
<dbReference type="NCBIfam" id="TIGR01019">
    <property type="entry name" value="sucCoAalpha"/>
    <property type="match status" value="1"/>
</dbReference>
<sequence length="302" mass="30954">MSILVNRDTKIIVQGLTGKTGTFHTEQALEYYGTKMVAGVHPKKGGETWSSGVEGAAELPIFATVGEAKEATGADASVIYVPPAGAGAAIIEAIDAEIPFIVCITEGIPVADMIKVKARLDKSSSRLLGPNCPGVLTPEECKIGIMPGSIFKKGSVGVVSRSGTLTYEAVFQTSNAGLGQTTAVGIGGDPVKGTEFIDILEMFLADDETKSMIMIGEIGGSAEEEAAQFLMDEAKKGRSKPMAGFIAGRTAPPGRTMGHAGAVISGGKGGAEDKIAAMEEAGIRVSPSPAKLGETLLGVLKG</sequence>
<dbReference type="PROSITE" id="PS00399">
    <property type="entry name" value="SUCCINYL_COA_LIG_2"/>
    <property type="match status" value="1"/>
</dbReference>